<dbReference type="Proteomes" id="UP000007110">
    <property type="component" value="Unassembled WGS sequence"/>
</dbReference>
<dbReference type="NCBIfam" id="TIGR00231">
    <property type="entry name" value="small_GTP"/>
    <property type="match status" value="1"/>
</dbReference>
<dbReference type="GO" id="GO:0006886">
    <property type="term" value="P:intracellular protein transport"/>
    <property type="evidence" value="ECO:0000318"/>
    <property type="project" value="GO_Central"/>
</dbReference>
<evidence type="ECO:0000256" key="1">
    <source>
        <dbReference type="ARBA" id="ARBA00022707"/>
    </source>
</evidence>
<keyword evidence="2 7" id="KW-0547">Nucleotide-binding</keyword>
<feature type="binding site" evidence="7">
    <location>
        <begin position="19"/>
        <end position="26"/>
    </location>
    <ligand>
        <name>GTP</name>
        <dbReference type="ChEBI" id="CHEBI:37565"/>
    </ligand>
</feature>
<dbReference type="InterPro" id="IPR006689">
    <property type="entry name" value="Small_GTPase_ARF/SAR"/>
</dbReference>
<keyword evidence="8" id="KW-0460">Magnesium</keyword>
<keyword evidence="1" id="KW-0519">Myristate</keyword>
<evidence type="ECO:0000256" key="6">
    <source>
        <dbReference type="ARBA" id="ARBA00072409"/>
    </source>
</evidence>
<dbReference type="GO" id="GO:0016192">
    <property type="term" value="P:vesicle-mediated transport"/>
    <property type="evidence" value="ECO:0000318"/>
    <property type="project" value="GO_Central"/>
</dbReference>
<dbReference type="KEGG" id="spu:580116"/>
<dbReference type="GO" id="GO:0005737">
    <property type="term" value="C:cytoplasm"/>
    <property type="evidence" value="ECO:0000318"/>
    <property type="project" value="GO_Central"/>
</dbReference>
<dbReference type="FunFam" id="3.40.50.300:FF:000898">
    <property type="entry name" value="ADP-ribosylation factor-like protein 11"/>
    <property type="match status" value="1"/>
</dbReference>
<feature type="binding site" evidence="7">
    <location>
        <begin position="126"/>
        <end position="129"/>
    </location>
    <ligand>
        <name>GTP</name>
        <dbReference type="ChEBI" id="CHEBI:37565"/>
    </ligand>
</feature>
<keyword evidence="4" id="KW-0449">Lipoprotein</keyword>
<reference evidence="9" key="2">
    <citation type="submission" date="2021-01" db="UniProtKB">
        <authorList>
            <consortium name="EnsemblMetazoa"/>
        </authorList>
    </citation>
    <scope>IDENTIFICATION</scope>
</reference>
<dbReference type="InterPro" id="IPR005225">
    <property type="entry name" value="Small_GTP-bd"/>
</dbReference>
<evidence type="ECO:0000256" key="4">
    <source>
        <dbReference type="ARBA" id="ARBA00023288"/>
    </source>
</evidence>
<feature type="binding site" evidence="7">
    <location>
        <position position="70"/>
    </location>
    <ligand>
        <name>GTP</name>
        <dbReference type="ChEBI" id="CHEBI:37565"/>
    </ligand>
</feature>
<dbReference type="PROSITE" id="PS51419">
    <property type="entry name" value="RAB"/>
    <property type="match status" value="1"/>
</dbReference>
<keyword evidence="8" id="KW-0479">Metal-binding</keyword>
<evidence type="ECO:0000256" key="3">
    <source>
        <dbReference type="ARBA" id="ARBA00023134"/>
    </source>
</evidence>
<evidence type="ECO:0000256" key="2">
    <source>
        <dbReference type="ARBA" id="ARBA00022741"/>
    </source>
</evidence>
<feature type="binding site" evidence="8">
    <location>
        <position position="26"/>
    </location>
    <ligand>
        <name>Mg(2+)</name>
        <dbReference type="ChEBI" id="CHEBI:18420"/>
    </ligand>
</feature>
<evidence type="ECO:0000256" key="7">
    <source>
        <dbReference type="PIRSR" id="PIRSR606689-1"/>
    </source>
</evidence>
<dbReference type="SMART" id="SM00175">
    <property type="entry name" value="RAB"/>
    <property type="match status" value="1"/>
</dbReference>
<dbReference type="FunCoup" id="A0A7M7ND01">
    <property type="interactions" value="199"/>
</dbReference>
<dbReference type="KEGG" id="spu:115921375"/>
<name>A0A7M7ND01_STRPU</name>
<dbReference type="InterPro" id="IPR027417">
    <property type="entry name" value="P-loop_NTPase"/>
</dbReference>
<reference evidence="10" key="1">
    <citation type="submission" date="2015-02" db="EMBL/GenBank/DDBJ databases">
        <title>Genome sequencing for Strongylocentrotus purpuratus.</title>
        <authorList>
            <person name="Murali S."/>
            <person name="Liu Y."/>
            <person name="Vee V."/>
            <person name="English A."/>
            <person name="Wang M."/>
            <person name="Skinner E."/>
            <person name="Han Y."/>
            <person name="Muzny D.M."/>
            <person name="Worley K.C."/>
            <person name="Gibbs R.A."/>
        </authorList>
    </citation>
    <scope>NUCLEOTIDE SEQUENCE</scope>
</reference>
<evidence type="ECO:0000256" key="5">
    <source>
        <dbReference type="ARBA" id="ARBA00054648"/>
    </source>
</evidence>
<evidence type="ECO:0000313" key="9">
    <source>
        <dbReference type="EnsemblMetazoa" id="XP_030834661"/>
    </source>
</evidence>
<dbReference type="RefSeq" id="XP_030834661.1">
    <property type="nucleotide sequence ID" value="XM_030978801.1"/>
</dbReference>
<comment type="function">
    <text evidence="5">May play a role in apoptosis. May act as a tumor suppressor.</text>
</comment>
<dbReference type="AlphaFoldDB" id="A0A7M7ND01"/>
<dbReference type="PANTHER" id="PTHR11711">
    <property type="entry name" value="ADP RIBOSYLATION FACTOR-RELATED"/>
    <property type="match status" value="1"/>
</dbReference>
<dbReference type="GO" id="GO:0005525">
    <property type="term" value="F:GTP binding"/>
    <property type="evidence" value="ECO:0000318"/>
    <property type="project" value="GO_Central"/>
</dbReference>
<dbReference type="InterPro" id="IPR024156">
    <property type="entry name" value="Small_GTPase_ARF"/>
</dbReference>
<dbReference type="GO" id="GO:0005886">
    <property type="term" value="C:plasma membrane"/>
    <property type="evidence" value="ECO:0000318"/>
    <property type="project" value="GO_Central"/>
</dbReference>
<dbReference type="EnsemblMetazoa" id="XM_011672317">
    <property type="protein sequence ID" value="XP_011670619"/>
    <property type="gene ID" value="LOC580116"/>
</dbReference>
<dbReference type="OrthoDB" id="2011769at2759"/>
<accession>A0A7M7ND01</accession>
<evidence type="ECO:0000313" key="10">
    <source>
        <dbReference type="Proteomes" id="UP000007110"/>
    </source>
</evidence>
<evidence type="ECO:0000256" key="8">
    <source>
        <dbReference type="PIRSR" id="PIRSR606689-2"/>
    </source>
</evidence>
<dbReference type="PRINTS" id="PR00449">
    <property type="entry name" value="RASTRNSFRMNG"/>
</dbReference>
<dbReference type="OMA" id="ETKQNWH"/>
<dbReference type="InParanoid" id="A0A7M7ND01"/>
<dbReference type="SMART" id="SM00178">
    <property type="entry name" value="SAR"/>
    <property type="match status" value="1"/>
</dbReference>
<dbReference type="RefSeq" id="XP_011670619.1">
    <property type="nucleotide sequence ID" value="XM_011672317.2"/>
</dbReference>
<dbReference type="GeneID" id="115921375"/>
<dbReference type="GO" id="GO:0046872">
    <property type="term" value="F:metal ion binding"/>
    <property type="evidence" value="ECO:0007669"/>
    <property type="project" value="UniProtKB-KW"/>
</dbReference>
<feature type="binding site" evidence="8">
    <location>
        <position position="43"/>
    </location>
    <ligand>
        <name>Mg(2+)</name>
        <dbReference type="ChEBI" id="CHEBI:18420"/>
    </ligand>
</feature>
<proteinExistence type="predicted"/>
<dbReference type="Pfam" id="PF00025">
    <property type="entry name" value="Arf"/>
    <property type="match status" value="1"/>
</dbReference>
<dbReference type="SMART" id="SM00177">
    <property type="entry name" value="ARF"/>
    <property type="match status" value="1"/>
</dbReference>
<dbReference type="GO" id="GO:0003924">
    <property type="term" value="F:GTPase activity"/>
    <property type="evidence" value="ECO:0007669"/>
    <property type="project" value="InterPro"/>
</dbReference>
<dbReference type="Gene3D" id="3.40.50.300">
    <property type="entry name" value="P-loop containing nucleotide triphosphate hydrolases"/>
    <property type="match status" value="1"/>
</dbReference>
<sequence>MAHIFGSLLANGYHVVILGLDSSGKTSVLYRLKLDEYVNTVPTISFNTEKIKCKKGSAKGSTFKFWDAGGAEKLRPLWKSYTRAADAIVYVVDSTEKERFDEAKFELFKVAQRPETKGVPIMLIANKQDLRQAVGVSTIEEALTIPALRKQQHTVNVLAGCALTGEGFEDVLDTLKEIIDKHRKLLKQQKKGR</sequence>
<protein>
    <recommendedName>
        <fullName evidence="6">ADP-ribosylation factor-like protein 11</fullName>
    </recommendedName>
</protein>
<dbReference type="PROSITE" id="PS51417">
    <property type="entry name" value="ARF"/>
    <property type="match status" value="1"/>
</dbReference>
<keyword evidence="10" id="KW-1185">Reference proteome</keyword>
<dbReference type="EnsemblMetazoa" id="XM_030978801">
    <property type="protein sequence ID" value="XP_030834661"/>
    <property type="gene ID" value="LOC115921375"/>
</dbReference>
<keyword evidence="3 7" id="KW-0342">GTP-binding</keyword>
<dbReference type="SUPFAM" id="SSF52540">
    <property type="entry name" value="P-loop containing nucleoside triphosphate hydrolases"/>
    <property type="match status" value="1"/>
</dbReference>
<organism evidence="9 10">
    <name type="scientific">Strongylocentrotus purpuratus</name>
    <name type="common">Purple sea urchin</name>
    <dbReference type="NCBI Taxonomy" id="7668"/>
    <lineage>
        <taxon>Eukaryota</taxon>
        <taxon>Metazoa</taxon>
        <taxon>Echinodermata</taxon>
        <taxon>Eleutherozoa</taxon>
        <taxon>Echinozoa</taxon>
        <taxon>Echinoidea</taxon>
        <taxon>Euechinoidea</taxon>
        <taxon>Echinacea</taxon>
        <taxon>Camarodonta</taxon>
        <taxon>Echinidea</taxon>
        <taxon>Strongylocentrotidae</taxon>
        <taxon>Strongylocentrotus</taxon>
    </lineage>
</organism>
<dbReference type="GeneID" id="580116"/>